<name>A0ABM9VNU2_9HYPH</name>
<comment type="caution">
    <text evidence="1">The sequence shown here is derived from an EMBL/GenBank/DDBJ whole genome shotgun (WGS) entry which is preliminary data.</text>
</comment>
<evidence type="ECO:0000313" key="2">
    <source>
        <dbReference type="Proteomes" id="UP000191812"/>
    </source>
</evidence>
<keyword evidence="2" id="KW-1185">Reference proteome</keyword>
<reference evidence="1 2" key="1">
    <citation type="submission" date="2016-01" db="EMBL/GenBank/DDBJ databases">
        <authorList>
            <person name="Regsiter A."/>
            <person name="william w."/>
        </authorList>
    </citation>
    <scope>NUCLEOTIDE SEQUENCE [LARGE SCALE GENOMIC DNA]</scope>
    <source>
        <strain evidence="1 2">CFBP 6927</strain>
    </source>
</reference>
<proteinExistence type="predicted"/>
<dbReference type="RefSeq" id="WP_080838862.1">
    <property type="nucleotide sequence ID" value="NZ_LT009757.1"/>
</dbReference>
<protein>
    <submittedName>
        <fullName evidence="1">Uncharacterized protein</fullName>
    </submittedName>
</protein>
<sequence length="263" mass="29615">MPELDEDLSGTYEVEELSGDVVLRVKAYRHKIDIDGMPFRVQPDGYSFRFDYNPRSEFFENRLETPADYLVVDLAQHFLALSAETPRQKPVSRIARAIREKYFSQSSDDLSAAATAASSLIDELRRHYGEALPDAAPVDPGSLASHELERIKRLATKSLGLNESEVEQFIVDGRFAAYVSQSYIADLVRTWPAIATDGNFFSRPYAGSSDKLKPIILDEIVDALQDVVWLVDEGASAVSKDTGWRLRYAKSLSSLRLLQYWRA</sequence>
<dbReference type="Proteomes" id="UP000191812">
    <property type="component" value="Unassembled WGS sequence"/>
</dbReference>
<dbReference type="EMBL" id="FBWH01000048">
    <property type="protein sequence ID" value="CUX66561.1"/>
    <property type="molecule type" value="Genomic_DNA"/>
</dbReference>
<evidence type="ECO:0000313" key="1">
    <source>
        <dbReference type="EMBL" id="CUX66561.1"/>
    </source>
</evidence>
<accession>A0ABM9VNU2</accession>
<gene>
    <name evidence="1" type="ORF">AGR13a_Lc90451</name>
</gene>
<organism evidence="1 2">
    <name type="scientific">Agrobacterium genomosp. 13 str. CFBP 6927</name>
    <dbReference type="NCBI Taxonomy" id="1183428"/>
    <lineage>
        <taxon>Bacteria</taxon>
        <taxon>Pseudomonadati</taxon>
        <taxon>Pseudomonadota</taxon>
        <taxon>Alphaproteobacteria</taxon>
        <taxon>Hyphomicrobiales</taxon>
        <taxon>Rhizobiaceae</taxon>
        <taxon>Rhizobium/Agrobacterium group</taxon>
        <taxon>Agrobacterium</taxon>
        <taxon>Agrobacterium tumefaciens complex</taxon>
    </lineage>
</organism>